<reference evidence="1 2" key="1">
    <citation type="submission" date="2018-01" db="EMBL/GenBank/DDBJ databases">
        <title>Deinococcus koreensis sp. nov., a radiation-resistant bacterium isolated from river water.</title>
        <authorList>
            <person name="Choi A."/>
        </authorList>
    </citation>
    <scope>NUCLEOTIDE SEQUENCE [LARGE SCALE GENOMIC DNA]</scope>
    <source>
        <strain evidence="1 2">SJW1-2</strain>
    </source>
</reference>
<dbReference type="Gene3D" id="3.40.50.11310">
    <property type="entry name" value="Bacterial phosphonate metabolism protein PhnH"/>
    <property type="match status" value="1"/>
</dbReference>
<dbReference type="GO" id="GO:0019634">
    <property type="term" value="P:organic phosphonate metabolic process"/>
    <property type="evidence" value="ECO:0007669"/>
    <property type="project" value="InterPro"/>
</dbReference>
<organism evidence="1 2">
    <name type="scientific">Deinococcus koreensis</name>
    <dbReference type="NCBI Taxonomy" id="2054903"/>
    <lineage>
        <taxon>Bacteria</taxon>
        <taxon>Thermotogati</taxon>
        <taxon>Deinococcota</taxon>
        <taxon>Deinococci</taxon>
        <taxon>Deinococcales</taxon>
        <taxon>Deinococcaceae</taxon>
        <taxon>Deinococcus</taxon>
    </lineage>
</organism>
<dbReference type="EMBL" id="PPPD01000001">
    <property type="protein sequence ID" value="PNY81439.1"/>
    <property type="molecule type" value="Genomic_DNA"/>
</dbReference>
<evidence type="ECO:0008006" key="3">
    <source>
        <dbReference type="Google" id="ProtNLM"/>
    </source>
</evidence>
<dbReference type="Proteomes" id="UP000236379">
    <property type="component" value="Unassembled WGS sequence"/>
</dbReference>
<dbReference type="Pfam" id="PF05845">
    <property type="entry name" value="PhnH"/>
    <property type="match status" value="1"/>
</dbReference>
<sequence length="226" mass="23361">MAGQRPLQHEGPTLPVQTPAAARTQAAFRVLMNALSSPGEWLPLPAGAELDAPEPAALAPYVLIGETLLDLETTFYTPHAELRRRLLDTGAHPAAPHDADYLFLPELDAAALGALGWARRGDPLEPQRAATVLVGTELVGTGLVGAGHDAAGHGGAALTLSGPGIPGTRRAALGLPDAFWQLRRGATYPLGWDAFVLRGDGDAGRSAQLASAQVAGLPRTTAVEVS</sequence>
<comment type="caution">
    <text evidence="1">The sequence shown here is derived from an EMBL/GenBank/DDBJ whole genome shotgun (WGS) entry which is preliminary data.</text>
</comment>
<evidence type="ECO:0000313" key="1">
    <source>
        <dbReference type="EMBL" id="PNY81439.1"/>
    </source>
</evidence>
<dbReference type="InterPro" id="IPR038058">
    <property type="entry name" value="PhnH-like_sp"/>
</dbReference>
<dbReference type="SUPFAM" id="SSF159709">
    <property type="entry name" value="PhnH-like"/>
    <property type="match status" value="1"/>
</dbReference>
<dbReference type="OrthoDB" id="154477at2"/>
<gene>
    <name evidence="1" type="ORF">CVO96_08630</name>
</gene>
<proteinExistence type="predicted"/>
<protein>
    <recommendedName>
        <fullName evidence="3">Phosphonate C-P lyase system protein PhnH</fullName>
    </recommendedName>
</protein>
<dbReference type="InterPro" id="IPR008772">
    <property type="entry name" value="Phosphonate_metab_PhnH"/>
</dbReference>
<dbReference type="RefSeq" id="WP_103311882.1">
    <property type="nucleotide sequence ID" value="NZ_PPPD01000001.1"/>
</dbReference>
<name>A0A2K3UY30_9DEIO</name>
<keyword evidence="2" id="KW-1185">Reference proteome</keyword>
<accession>A0A2K3UY30</accession>
<evidence type="ECO:0000313" key="2">
    <source>
        <dbReference type="Proteomes" id="UP000236379"/>
    </source>
</evidence>
<dbReference type="AlphaFoldDB" id="A0A2K3UY30"/>